<proteinExistence type="predicted"/>
<evidence type="ECO:0000313" key="6">
    <source>
        <dbReference type="Proteomes" id="UP000757232"/>
    </source>
</evidence>
<feature type="signal peptide" evidence="3">
    <location>
        <begin position="1"/>
        <end position="21"/>
    </location>
</feature>
<gene>
    <name evidence="5" type="ORF">A7U60_g7298</name>
</gene>
<dbReference type="Pfam" id="PF03330">
    <property type="entry name" value="DPBB_1"/>
    <property type="match status" value="1"/>
</dbReference>
<keyword evidence="6" id="KW-1185">Reference proteome</keyword>
<evidence type="ECO:0000256" key="3">
    <source>
        <dbReference type="SAM" id="SignalP"/>
    </source>
</evidence>
<feature type="region of interest" description="Disordered" evidence="2">
    <location>
        <begin position="42"/>
        <end position="189"/>
    </location>
</feature>
<reference evidence="5" key="1">
    <citation type="submission" date="2016-06" db="EMBL/GenBank/DDBJ databases">
        <title>Draft Genome sequence of the fungus Inonotus baumii.</title>
        <authorList>
            <person name="Zhu H."/>
            <person name="Lin W."/>
        </authorList>
    </citation>
    <scope>NUCLEOTIDE SEQUENCE</scope>
    <source>
        <strain evidence="5">821</strain>
    </source>
</reference>
<comment type="caution">
    <text evidence="5">The sequence shown here is derived from an EMBL/GenBank/DDBJ whole genome shotgun (WGS) entry which is preliminary data.</text>
</comment>
<accession>A0A9Q5HTF2</accession>
<dbReference type="CDD" id="cd22191">
    <property type="entry name" value="DPBB_RlpA_EXP_N-like"/>
    <property type="match status" value="1"/>
</dbReference>
<name>A0A9Q5HTF2_SANBA</name>
<organism evidence="5 6">
    <name type="scientific">Sanghuangporus baumii</name>
    <name type="common">Phellinus baumii</name>
    <dbReference type="NCBI Taxonomy" id="108892"/>
    <lineage>
        <taxon>Eukaryota</taxon>
        <taxon>Fungi</taxon>
        <taxon>Dikarya</taxon>
        <taxon>Basidiomycota</taxon>
        <taxon>Agaricomycotina</taxon>
        <taxon>Agaricomycetes</taxon>
        <taxon>Hymenochaetales</taxon>
        <taxon>Hymenochaetaceae</taxon>
        <taxon>Sanghuangporus</taxon>
    </lineage>
</organism>
<sequence>MVMSSFSKVLVLFSLAISVSGLATPHVLRSPHGHHALAARMANPAPSPAVGPYGREVKVVKPRRKRGDTGRCRAQTQTSSAAPSSSSSEAPQSTSSAEPIAAVAASPSSSSSSEAAQPTSSVEPVAAVAASPSSSSEAPASSSETSSTPAPSTEPTTSETSAPASTTSDSGSSNSGDSSSDQPSFLVGTQTGQGTYYDIGLGACGITNSGDDRIAAVSHLLFDQFPGYDGVNPNSNPICSKSVTATYQGKSTTVSITDRCEGCALTDLDFSPSAFEDIADFSVGRLTDITWVWDN</sequence>
<keyword evidence="1 3" id="KW-0732">Signal</keyword>
<dbReference type="PANTHER" id="PTHR31836:SF28">
    <property type="entry name" value="SRCR DOMAIN-CONTAINING PROTEIN-RELATED"/>
    <property type="match status" value="1"/>
</dbReference>
<dbReference type="InterPro" id="IPR051477">
    <property type="entry name" value="Expansin_CellWall"/>
</dbReference>
<dbReference type="Proteomes" id="UP000757232">
    <property type="component" value="Unassembled WGS sequence"/>
</dbReference>
<protein>
    <recommendedName>
        <fullName evidence="4">RlpA-like protein double-psi beta-barrel domain-containing protein</fullName>
    </recommendedName>
</protein>
<evidence type="ECO:0000256" key="1">
    <source>
        <dbReference type="ARBA" id="ARBA00022729"/>
    </source>
</evidence>
<dbReference type="AlphaFoldDB" id="A0A9Q5HTF2"/>
<dbReference type="OrthoDB" id="623670at2759"/>
<evidence type="ECO:0000313" key="5">
    <source>
        <dbReference type="EMBL" id="OCB85648.1"/>
    </source>
</evidence>
<dbReference type="InterPro" id="IPR036908">
    <property type="entry name" value="RlpA-like_sf"/>
</dbReference>
<dbReference type="InterPro" id="IPR009009">
    <property type="entry name" value="RlpA-like_DPBB"/>
</dbReference>
<dbReference type="EMBL" id="LNZH02000208">
    <property type="protein sequence ID" value="OCB85648.1"/>
    <property type="molecule type" value="Genomic_DNA"/>
</dbReference>
<evidence type="ECO:0000259" key="4">
    <source>
        <dbReference type="Pfam" id="PF03330"/>
    </source>
</evidence>
<feature type="domain" description="RlpA-like protein double-psi beta-barrel" evidence="4">
    <location>
        <begin position="239"/>
        <end position="284"/>
    </location>
</feature>
<feature type="compositionally biased region" description="Low complexity" evidence="2">
    <location>
        <begin position="74"/>
        <end position="184"/>
    </location>
</feature>
<dbReference type="SUPFAM" id="SSF50685">
    <property type="entry name" value="Barwin-like endoglucanases"/>
    <property type="match status" value="1"/>
</dbReference>
<feature type="chain" id="PRO_5040498167" description="RlpA-like protein double-psi beta-barrel domain-containing protein" evidence="3">
    <location>
        <begin position="22"/>
        <end position="295"/>
    </location>
</feature>
<dbReference type="Gene3D" id="2.40.40.10">
    <property type="entry name" value="RlpA-like domain"/>
    <property type="match status" value="1"/>
</dbReference>
<evidence type="ECO:0000256" key="2">
    <source>
        <dbReference type="SAM" id="MobiDB-lite"/>
    </source>
</evidence>
<dbReference type="PANTHER" id="PTHR31836">
    <property type="match status" value="1"/>
</dbReference>